<dbReference type="InterPro" id="IPR029510">
    <property type="entry name" value="Ald_DH_CS_GLU"/>
</dbReference>
<reference evidence="7 8" key="1">
    <citation type="submission" date="2019-11" db="EMBL/GenBank/DDBJ databases">
        <authorList>
            <person name="Li X.-J."/>
            <person name="Feng X.-M."/>
        </authorList>
    </citation>
    <scope>NUCLEOTIDE SEQUENCE [LARGE SCALE GENOMIC DNA]</scope>
    <source>
        <strain evidence="7 8">XMNu-373</strain>
    </source>
</reference>
<dbReference type="Gene3D" id="3.40.309.10">
    <property type="entry name" value="Aldehyde Dehydrogenase, Chain A, domain 2"/>
    <property type="match status" value="1"/>
</dbReference>
<keyword evidence="8" id="KW-1185">Reference proteome</keyword>
<name>A0A7K3MA21_9ACTN</name>
<dbReference type="InterPro" id="IPR050740">
    <property type="entry name" value="Aldehyde_DH_Superfamily"/>
</dbReference>
<dbReference type="Proteomes" id="UP000460435">
    <property type="component" value="Unassembled WGS sequence"/>
</dbReference>
<evidence type="ECO:0000256" key="2">
    <source>
        <dbReference type="ARBA" id="ARBA00023002"/>
    </source>
</evidence>
<evidence type="ECO:0000256" key="3">
    <source>
        <dbReference type="PROSITE-ProRule" id="PRU10007"/>
    </source>
</evidence>
<gene>
    <name evidence="7" type="ORF">F7O44_24045</name>
</gene>
<dbReference type="FunFam" id="3.40.309.10:FF:000004">
    <property type="entry name" value="Succinate-semialdehyde dehydrogenase I"/>
    <property type="match status" value="1"/>
</dbReference>
<dbReference type="Pfam" id="PF00171">
    <property type="entry name" value="Aldedh"/>
    <property type="match status" value="1"/>
</dbReference>
<feature type="active site" evidence="3">
    <location>
        <position position="279"/>
    </location>
</feature>
<evidence type="ECO:0000256" key="1">
    <source>
        <dbReference type="ARBA" id="ARBA00009986"/>
    </source>
</evidence>
<dbReference type="GO" id="GO:0004777">
    <property type="term" value="F:succinate-semialdehyde dehydrogenase (NAD+) activity"/>
    <property type="evidence" value="ECO:0007669"/>
    <property type="project" value="TreeGrafter"/>
</dbReference>
<dbReference type="EMBL" id="WLZY01000010">
    <property type="protein sequence ID" value="NDL60149.1"/>
    <property type="molecule type" value="Genomic_DNA"/>
</dbReference>
<accession>A0A7K3MA21</accession>
<protein>
    <submittedName>
        <fullName evidence="7">Aldehyde dehydrogenase family protein</fullName>
    </submittedName>
</protein>
<sequence>MSHGVQDAGTKSTETKGVETVSDQEQAVLSQVPTGLFIAGEWREARSGARLDVEDPATGKVLTTVADASPEDGMDALAAAVDVQQSWAATPPRERGEVLRRAYEAIMDRIDDLSLVMTLEMGKAIAESRAEINYAAEFFRWFSEEAVRIAGRYSVAPAGGSRLLTMKQPVGPSLFITPWNFPMAMGTRKIGPAVAAGCTMVVKPAAETPLSMLALASILAEAGLPAGVLNVVPTSSAGQVSEPLIRDPRLRKLSFTGSTQVGRKLIEQSAEQVLKVSMELGGNAPFLVFDDADLDAAIEGAFKAKMRNVGEACTAANRFHVHESVAGEFASRLAARLSELRVGRGTEEGVEVGPLINAKQRDGVEDLVGDAVSRGARVLTGGSRTGEAGYFFEPTVLGDVPAEARILAEEVFGPVAPVTTFSSDDEAVSMANNTEYGLVSYVYTKDLERAIRVCERLETGMIGLNAGIVSNVAAPFGGVKASGFGREGGFEGIEEFLETKYVSMALSS</sequence>
<dbReference type="GO" id="GO:0009450">
    <property type="term" value="P:gamma-aminobutyric acid catabolic process"/>
    <property type="evidence" value="ECO:0007669"/>
    <property type="project" value="TreeGrafter"/>
</dbReference>
<dbReference type="InterPro" id="IPR016163">
    <property type="entry name" value="Ald_DH_C"/>
</dbReference>
<dbReference type="InterPro" id="IPR016162">
    <property type="entry name" value="Ald_DH_N"/>
</dbReference>
<dbReference type="InterPro" id="IPR016161">
    <property type="entry name" value="Ald_DH/histidinol_DH"/>
</dbReference>
<proteinExistence type="inferred from homology"/>
<feature type="domain" description="Aldehyde dehydrogenase" evidence="6">
    <location>
        <begin position="42"/>
        <end position="502"/>
    </location>
</feature>
<evidence type="ECO:0000313" key="8">
    <source>
        <dbReference type="Proteomes" id="UP000460435"/>
    </source>
</evidence>
<dbReference type="PANTHER" id="PTHR43353:SF5">
    <property type="entry name" value="SUCCINATE-SEMIALDEHYDE DEHYDROGENASE, MITOCHONDRIAL"/>
    <property type="match status" value="1"/>
</dbReference>
<dbReference type="RefSeq" id="WP_162452855.1">
    <property type="nucleotide sequence ID" value="NZ_WLZY01000010.1"/>
</dbReference>
<dbReference type="PANTHER" id="PTHR43353">
    <property type="entry name" value="SUCCINATE-SEMIALDEHYDE DEHYDROGENASE, MITOCHONDRIAL"/>
    <property type="match status" value="1"/>
</dbReference>
<dbReference type="FunFam" id="3.40.605.10:FF:000005">
    <property type="entry name" value="Succinate-semialdehyde dehydrogenase I"/>
    <property type="match status" value="1"/>
</dbReference>
<dbReference type="SUPFAM" id="SSF53720">
    <property type="entry name" value="ALDH-like"/>
    <property type="match status" value="1"/>
</dbReference>
<evidence type="ECO:0000256" key="5">
    <source>
        <dbReference type="SAM" id="MobiDB-lite"/>
    </source>
</evidence>
<dbReference type="CDD" id="cd07103">
    <property type="entry name" value="ALDH_F5_SSADH_GabD"/>
    <property type="match status" value="1"/>
</dbReference>
<feature type="region of interest" description="Disordered" evidence="5">
    <location>
        <begin position="1"/>
        <end position="22"/>
    </location>
</feature>
<evidence type="ECO:0000256" key="4">
    <source>
        <dbReference type="RuleBase" id="RU003345"/>
    </source>
</evidence>
<dbReference type="AlphaFoldDB" id="A0A7K3MA21"/>
<dbReference type="InterPro" id="IPR015590">
    <property type="entry name" value="Aldehyde_DH_dom"/>
</dbReference>
<dbReference type="Gene3D" id="3.40.605.10">
    <property type="entry name" value="Aldehyde Dehydrogenase, Chain A, domain 1"/>
    <property type="match status" value="1"/>
</dbReference>
<evidence type="ECO:0000313" key="7">
    <source>
        <dbReference type="EMBL" id="NDL60149.1"/>
    </source>
</evidence>
<dbReference type="PROSITE" id="PS00687">
    <property type="entry name" value="ALDEHYDE_DEHYDR_GLU"/>
    <property type="match status" value="1"/>
</dbReference>
<comment type="caution">
    <text evidence="7">The sequence shown here is derived from an EMBL/GenBank/DDBJ whole genome shotgun (WGS) entry which is preliminary data.</text>
</comment>
<keyword evidence="2 4" id="KW-0560">Oxidoreductase</keyword>
<organism evidence="7 8">
    <name type="scientific">Phytoactinopolyspora mesophila</name>
    <dbReference type="NCBI Taxonomy" id="2650750"/>
    <lineage>
        <taxon>Bacteria</taxon>
        <taxon>Bacillati</taxon>
        <taxon>Actinomycetota</taxon>
        <taxon>Actinomycetes</taxon>
        <taxon>Jiangellales</taxon>
        <taxon>Jiangellaceae</taxon>
        <taxon>Phytoactinopolyspora</taxon>
    </lineage>
</organism>
<evidence type="ECO:0000259" key="6">
    <source>
        <dbReference type="Pfam" id="PF00171"/>
    </source>
</evidence>
<comment type="similarity">
    <text evidence="1 4">Belongs to the aldehyde dehydrogenase family.</text>
</comment>